<evidence type="ECO:0000313" key="2">
    <source>
        <dbReference type="EMBL" id="MEQ2316921.1"/>
    </source>
</evidence>
<gene>
    <name evidence="2" type="ORF">AMECASPLE_037399</name>
</gene>
<keyword evidence="3" id="KW-1185">Reference proteome</keyword>
<comment type="caution">
    <text evidence="2">The sequence shown here is derived from an EMBL/GenBank/DDBJ whole genome shotgun (WGS) entry which is preliminary data.</text>
</comment>
<proteinExistence type="predicted"/>
<protein>
    <submittedName>
        <fullName evidence="2">Uncharacterized protein</fullName>
    </submittedName>
</protein>
<reference evidence="2 3" key="1">
    <citation type="submission" date="2021-06" db="EMBL/GenBank/DDBJ databases">
        <authorList>
            <person name="Palmer J.M."/>
        </authorList>
    </citation>
    <scope>NUCLEOTIDE SEQUENCE [LARGE SCALE GENOMIC DNA]</scope>
    <source>
        <strain evidence="2 3">AS_MEX2019</strain>
        <tissue evidence="2">Muscle</tissue>
    </source>
</reference>
<evidence type="ECO:0000313" key="3">
    <source>
        <dbReference type="Proteomes" id="UP001469553"/>
    </source>
</evidence>
<keyword evidence="1" id="KW-0472">Membrane</keyword>
<evidence type="ECO:0000256" key="1">
    <source>
        <dbReference type="SAM" id="Phobius"/>
    </source>
</evidence>
<dbReference type="Proteomes" id="UP001469553">
    <property type="component" value="Unassembled WGS sequence"/>
</dbReference>
<sequence>MQMFQQLLSFYLLLQTSQRMKLFLIILNKILFISFFLMVKYKLGKDKVSSAPASPLIALETLSVAAQKLSDLLWRIFSVLPAERFWFCWICGSLCSSALLKFRTSAGGLWWKRQQTSLLPLKDIYRSSCYRRTYRIMRQYSPSTSCVSIAALWEALQGPEVEHQETEEQLLSLSCPRTSFWTSCSNSSIPSIFKAFGPADVNN</sequence>
<keyword evidence="1" id="KW-1133">Transmembrane helix</keyword>
<organism evidence="2 3">
    <name type="scientific">Ameca splendens</name>
    <dbReference type="NCBI Taxonomy" id="208324"/>
    <lineage>
        <taxon>Eukaryota</taxon>
        <taxon>Metazoa</taxon>
        <taxon>Chordata</taxon>
        <taxon>Craniata</taxon>
        <taxon>Vertebrata</taxon>
        <taxon>Euteleostomi</taxon>
        <taxon>Actinopterygii</taxon>
        <taxon>Neopterygii</taxon>
        <taxon>Teleostei</taxon>
        <taxon>Neoteleostei</taxon>
        <taxon>Acanthomorphata</taxon>
        <taxon>Ovalentaria</taxon>
        <taxon>Atherinomorphae</taxon>
        <taxon>Cyprinodontiformes</taxon>
        <taxon>Goodeidae</taxon>
        <taxon>Ameca</taxon>
    </lineage>
</organism>
<name>A0ABV1AGX9_9TELE</name>
<dbReference type="EMBL" id="JAHRIP010090953">
    <property type="protein sequence ID" value="MEQ2316921.1"/>
    <property type="molecule type" value="Genomic_DNA"/>
</dbReference>
<keyword evidence="1" id="KW-0812">Transmembrane</keyword>
<feature type="transmembrane region" description="Helical" evidence="1">
    <location>
        <begin position="20"/>
        <end position="39"/>
    </location>
</feature>
<accession>A0ABV1AGX9</accession>